<feature type="compositionally biased region" description="Pro residues" evidence="1">
    <location>
        <begin position="100"/>
        <end position="112"/>
    </location>
</feature>
<feature type="compositionally biased region" description="Basic and acidic residues" evidence="1">
    <location>
        <begin position="115"/>
        <end position="130"/>
    </location>
</feature>
<dbReference type="Proteomes" id="UP000424527">
    <property type="component" value="Unassembled WGS sequence"/>
</dbReference>
<evidence type="ECO:0000313" key="3">
    <source>
        <dbReference type="Proteomes" id="UP000424527"/>
    </source>
</evidence>
<dbReference type="EMBL" id="REGW02000008">
    <property type="protein sequence ID" value="KAE8292767.1"/>
    <property type="molecule type" value="Genomic_DNA"/>
</dbReference>
<feature type="compositionally biased region" description="Polar residues" evidence="1">
    <location>
        <begin position="201"/>
        <end position="218"/>
    </location>
</feature>
<protein>
    <submittedName>
        <fullName evidence="2">Uncharacterized protein</fullName>
    </submittedName>
</protein>
<proteinExistence type="predicted"/>
<feature type="region of interest" description="Disordered" evidence="1">
    <location>
        <begin position="76"/>
        <end position="177"/>
    </location>
</feature>
<evidence type="ECO:0000256" key="1">
    <source>
        <dbReference type="SAM" id="MobiDB-lite"/>
    </source>
</evidence>
<comment type="caution">
    <text evidence="2">The sequence shown here is derived from an EMBL/GenBank/DDBJ whole genome shotgun (WGS) entry which is preliminary data.</text>
</comment>
<reference evidence="2 3" key="1">
    <citation type="submission" date="2019-07" db="EMBL/GenBank/DDBJ databases">
        <title>Chromosome genome assembly for large yellow croaker.</title>
        <authorList>
            <person name="Xiao S."/>
        </authorList>
    </citation>
    <scope>NUCLEOTIDE SEQUENCE [LARGE SCALE GENOMIC DNA]</scope>
    <source>
        <strain evidence="2">JMULYC20181020</strain>
        <tissue evidence="2">Muscle</tissue>
    </source>
</reference>
<feature type="region of interest" description="Disordered" evidence="1">
    <location>
        <begin position="1"/>
        <end position="45"/>
    </location>
</feature>
<organism evidence="2 3">
    <name type="scientific">Larimichthys crocea</name>
    <name type="common">Large yellow croaker</name>
    <name type="synonym">Pseudosciaena crocea</name>
    <dbReference type="NCBI Taxonomy" id="215358"/>
    <lineage>
        <taxon>Eukaryota</taxon>
        <taxon>Metazoa</taxon>
        <taxon>Chordata</taxon>
        <taxon>Craniata</taxon>
        <taxon>Vertebrata</taxon>
        <taxon>Euteleostomi</taxon>
        <taxon>Actinopterygii</taxon>
        <taxon>Neopterygii</taxon>
        <taxon>Teleostei</taxon>
        <taxon>Neoteleostei</taxon>
        <taxon>Acanthomorphata</taxon>
        <taxon>Eupercaria</taxon>
        <taxon>Sciaenidae</taxon>
        <taxon>Larimichthys</taxon>
    </lineage>
</organism>
<dbReference type="AlphaFoldDB" id="A0A6G0IN54"/>
<feature type="compositionally biased region" description="Basic and acidic residues" evidence="1">
    <location>
        <begin position="146"/>
        <end position="156"/>
    </location>
</feature>
<name>A0A6G0IN54_LARCR</name>
<feature type="compositionally biased region" description="Polar residues" evidence="1">
    <location>
        <begin position="24"/>
        <end position="38"/>
    </location>
</feature>
<accession>A0A6G0IN54</accession>
<keyword evidence="3" id="KW-1185">Reference proteome</keyword>
<gene>
    <name evidence="2" type="ORF">D5F01_LYC07859</name>
</gene>
<feature type="region of interest" description="Disordered" evidence="1">
    <location>
        <begin position="197"/>
        <end position="221"/>
    </location>
</feature>
<feature type="compositionally biased region" description="Basic and acidic residues" evidence="1">
    <location>
        <begin position="1"/>
        <end position="23"/>
    </location>
</feature>
<sequence length="708" mass="75554">MGNENSKSKELTKNGTIPEKHENGSVNGVSASITSNGLDFNGETVVKTNGGPLSLNHAIELTEPDCVVIESVAQKAEAPVISETPETPEKPATPETPATPATPEPPATPATPEPAVKKEEAKKNKGEKARGFGNMFKKKAGPPAEPVEKIQEKEIPNDNPTDVSVPAAEPQPESGSIGDEAATMIVAEHREDLENLHQKAEVSTQTDTESKADISTQTGDDDDTVIVETAETVVMAEEVFEETAGEDPRGDQTAEINIEEVVIMGNDVYEYIVLRAERVEITDIFEISHIKTDVPEMPEISAEPDLTPNKSITECEIVTEDNNVDETAPLEFSFSLPKVVADCVNAVFAADSDSTDFPAVNTSQPRVAEVITEDNIEGAREVSADVVVIKVAEPEYNAVTPEAGKANDLPSLDEKPVTTVAEAITEVVCEEPNPTSANQVEELSDLVATQILVKEESAHEEVNAEDAVEVKDVSEEGAPSNELITIEELLEDILNSPDNEVKPEFIPEVIATGETAKVGEDVIVHEGTVEEAEPNPAIAMILEAAIDVLSQEFSAITPQDPAMDNDLPLEEEVIVATYFMPLSGELDPGLTISEEPSETTAEDLNEEAIEALSNEFEAVPGSVEDDTTVLESSTGGEVTSSNDLKQSDDVLLVTGEFQPHVSVQEELVSPSVVAVEEPTDPSPVEPVEQSASPLESQILVVIVGTTGR</sequence>
<evidence type="ECO:0000313" key="2">
    <source>
        <dbReference type="EMBL" id="KAE8292767.1"/>
    </source>
</evidence>